<reference evidence="1" key="1">
    <citation type="journal article" date="2013" name="Nat. Commun.">
        <title>Whole-genome sequencing of Oryza brachyantha reveals mechanisms underlying Oryza genome evolution.</title>
        <authorList>
            <person name="Chen J."/>
            <person name="Huang Q."/>
            <person name="Gao D."/>
            <person name="Wang J."/>
            <person name="Lang Y."/>
            <person name="Liu T."/>
            <person name="Li B."/>
            <person name="Bai Z."/>
            <person name="Luis Goicoechea J."/>
            <person name="Liang C."/>
            <person name="Chen C."/>
            <person name="Zhang W."/>
            <person name="Sun S."/>
            <person name="Liao Y."/>
            <person name="Zhang X."/>
            <person name="Yang L."/>
            <person name="Song C."/>
            <person name="Wang M."/>
            <person name="Shi J."/>
            <person name="Liu G."/>
            <person name="Liu J."/>
            <person name="Zhou H."/>
            <person name="Zhou W."/>
            <person name="Yu Q."/>
            <person name="An N."/>
            <person name="Chen Y."/>
            <person name="Cai Q."/>
            <person name="Wang B."/>
            <person name="Liu B."/>
            <person name="Min J."/>
            <person name="Huang Y."/>
            <person name="Wu H."/>
            <person name="Li Z."/>
            <person name="Zhang Y."/>
            <person name="Yin Y."/>
            <person name="Song W."/>
            <person name="Jiang J."/>
            <person name="Jackson S.A."/>
            <person name="Wing R.A."/>
            <person name="Wang J."/>
            <person name="Chen M."/>
        </authorList>
    </citation>
    <scope>NUCLEOTIDE SEQUENCE [LARGE SCALE GENOMIC DNA]</scope>
    <source>
        <strain evidence="1">cv. IRGC 101232</strain>
    </source>
</reference>
<evidence type="ECO:0000313" key="1">
    <source>
        <dbReference type="EnsemblPlants" id="OB03G30780.1"/>
    </source>
</evidence>
<organism evidence="1">
    <name type="scientific">Oryza brachyantha</name>
    <name type="common">malo sina</name>
    <dbReference type="NCBI Taxonomy" id="4533"/>
    <lineage>
        <taxon>Eukaryota</taxon>
        <taxon>Viridiplantae</taxon>
        <taxon>Streptophyta</taxon>
        <taxon>Embryophyta</taxon>
        <taxon>Tracheophyta</taxon>
        <taxon>Spermatophyta</taxon>
        <taxon>Magnoliopsida</taxon>
        <taxon>Liliopsida</taxon>
        <taxon>Poales</taxon>
        <taxon>Poaceae</taxon>
        <taxon>BOP clade</taxon>
        <taxon>Oryzoideae</taxon>
        <taxon>Oryzeae</taxon>
        <taxon>Oryzinae</taxon>
        <taxon>Oryza</taxon>
    </lineage>
</organism>
<dbReference type="HOGENOM" id="CLU_093303_0_0_1"/>
<reference evidence="1" key="2">
    <citation type="submission" date="2013-04" db="UniProtKB">
        <authorList>
            <consortium name="EnsemblPlants"/>
        </authorList>
    </citation>
    <scope>IDENTIFICATION</scope>
</reference>
<dbReference type="AlphaFoldDB" id="J3LPV2"/>
<protein>
    <submittedName>
        <fullName evidence="1">Uncharacterized protein</fullName>
    </submittedName>
</protein>
<dbReference type="EnsemblPlants" id="OB03G30780.1">
    <property type="protein sequence ID" value="OB03G30780.1"/>
    <property type="gene ID" value="OB03G30780"/>
</dbReference>
<name>J3LPV2_ORYBR</name>
<accession>J3LPV2</accession>
<dbReference type="OMA" id="EFHFLTC"/>
<keyword evidence="2" id="KW-1185">Reference proteome</keyword>
<sequence>MSAVANHIAYSTRPHPIGHWQGINGPVSVVVSPESPHPLSHHTLHTHTQMAVPVPVAEQPGQPVQAAAVAAAAVAEGIRNIGARVAEVKWYAEAMRAALDAAAVLVDEDVSAAEILDADLWDALSHACRQAPIPEATAHAAAKLFARVSSGAPLLPGAIRAAGDFISTVFELCDQAPAAFATGLLSDAIRDLSVAFSLHGNVDVNFLVCAPHLHVRAGDSCDLTWLVWSNQTAWVTRFATEAGGRLSVVAWEAMDAAGLARSHCLVQSPERREHMRKLEMSLLVAIKYVDKAIVALDIVRDAVALKGQILHQVIGNGNAHVPPWP</sequence>
<proteinExistence type="predicted"/>
<dbReference type="Gramene" id="OB03G30780.1">
    <property type="protein sequence ID" value="OB03G30780.1"/>
    <property type="gene ID" value="OB03G30780"/>
</dbReference>
<dbReference type="Proteomes" id="UP000006038">
    <property type="component" value="Chromosome 3"/>
</dbReference>
<evidence type="ECO:0000313" key="2">
    <source>
        <dbReference type="Proteomes" id="UP000006038"/>
    </source>
</evidence>